<gene>
    <name evidence="2" type="ORF">SAMN05444145_103128</name>
</gene>
<protein>
    <recommendedName>
        <fullName evidence="4">Outer membrane protein beta-barrel domain-containing protein</fullName>
    </recommendedName>
</protein>
<proteinExistence type="predicted"/>
<evidence type="ECO:0000256" key="1">
    <source>
        <dbReference type="SAM" id="SignalP"/>
    </source>
</evidence>
<dbReference type="RefSeq" id="WP_010261478.1">
    <property type="nucleotide sequence ID" value="NZ_CAEG01000010.1"/>
</dbReference>
<dbReference type="AlphaFoldDB" id="A0A1H4AUX6"/>
<accession>A0A1H4AUX6</accession>
<feature type="signal peptide" evidence="1">
    <location>
        <begin position="1"/>
        <end position="22"/>
    </location>
</feature>
<organism evidence="2 3">
    <name type="scientific">Alistipes timonensis JC136</name>
    <dbReference type="NCBI Taxonomy" id="1033731"/>
    <lineage>
        <taxon>Bacteria</taxon>
        <taxon>Pseudomonadati</taxon>
        <taxon>Bacteroidota</taxon>
        <taxon>Bacteroidia</taxon>
        <taxon>Bacteroidales</taxon>
        <taxon>Rikenellaceae</taxon>
        <taxon>Alistipes</taxon>
    </lineage>
</organism>
<evidence type="ECO:0000313" key="3">
    <source>
        <dbReference type="Proteomes" id="UP000183253"/>
    </source>
</evidence>
<keyword evidence="1" id="KW-0732">Signal</keyword>
<dbReference type="STRING" id="1033731.SAMN05444145_103128"/>
<evidence type="ECO:0008006" key="4">
    <source>
        <dbReference type="Google" id="ProtNLM"/>
    </source>
</evidence>
<sequence>MGILRCTILLLSLSAVCLPAYGRHDEPAASAGTDSPAGPAVEEMRRQRGLVDISHVFVPEGQWIFGGTASYSAHANDDYTFFIVEKINSDGYTFKVSPLIGYALRNNMALGMRFVYGRSLLKVDSGELNLGDEESGTHLTAEYYYSLKHSYSAAAIWRQYIPLGRNRRIALFNEMSLTLGGHQKKFAADSPVRGTYETGYSVSLGVSPGLIAFATNTMAVEVNVGVMGLSYTHAHQDHNRVREGDVKSSLMNFKINLLSIGLGVSFYL</sequence>
<keyword evidence="3" id="KW-1185">Reference proteome</keyword>
<name>A0A1H4AUX6_9BACT</name>
<dbReference type="OrthoDB" id="976886at2"/>
<evidence type="ECO:0000313" key="2">
    <source>
        <dbReference type="EMBL" id="SEA39641.1"/>
    </source>
</evidence>
<dbReference type="EMBL" id="FNRI01000003">
    <property type="protein sequence ID" value="SEA39641.1"/>
    <property type="molecule type" value="Genomic_DNA"/>
</dbReference>
<feature type="chain" id="PRO_5010183580" description="Outer membrane protein beta-barrel domain-containing protein" evidence="1">
    <location>
        <begin position="23"/>
        <end position="268"/>
    </location>
</feature>
<dbReference type="Proteomes" id="UP000183253">
    <property type="component" value="Unassembled WGS sequence"/>
</dbReference>
<reference evidence="2 3" key="1">
    <citation type="submission" date="2016-10" db="EMBL/GenBank/DDBJ databases">
        <authorList>
            <person name="de Groot N.N."/>
        </authorList>
    </citation>
    <scope>NUCLEOTIDE SEQUENCE [LARGE SCALE GENOMIC DNA]</scope>
    <source>
        <strain evidence="2 3">DSM 25383</strain>
    </source>
</reference>